<organism evidence="4">
    <name type="scientific">Flavobacterium sp. WC2429</name>
    <dbReference type="NCBI Taxonomy" id="3234140"/>
    <lineage>
        <taxon>Bacteria</taxon>
        <taxon>Pseudomonadati</taxon>
        <taxon>Bacteroidota</taxon>
        <taxon>Flavobacteriia</taxon>
        <taxon>Flavobacteriales</taxon>
        <taxon>Flavobacteriaceae</taxon>
        <taxon>Flavobacterium</taxon>
    </lineage>
</organism>
<evidence type="ECO:0000256" key="2">
    <source>
        <dbReference type="SAM" id="Phobius"/>
    </source>
</evidence>
<evidence type="ECO:0000256" key="1">
    <source>
        <dbReference type="SAM" id="Coils"/>
    </source>
</evidence>
<dbReference type="NCBIfam" id="TIGR03779">
    <property type="entry name" value="Bac_Flav_CT_M"/>
    <property type="match status" value="1"/>
</dbReference>
<dbReference type="RefSeq" id="WP_369765002.1">
    <property type="nucleotide sequence ID" value="NZ_CP165627.1"/>
</dbReference>
<feature type="domain" description="Conjugative transposon TraM C-terminal" evidence="3">
    <location>
        <begin position="267"/>
        <end position="416"/>
    </location>
</feature>
<dbReference type="EMBL" id="CP165627">
    <property type="protein sequence ID" value="XDV01070.1"/>
    <property type="molecule type" value="Genomic_DNA"/>
</dbReference>
<evidence type="ECO:0000259" key="3">
    <source>
        <dbReference type="Pfam" id="PF12508"/>
    </source>
</evidence>
<accession>A0AB39WKN3</accession>
<proteinExistence type="predicted"/>
<dbReference type="InterPro" id="IPR022187">
    <property type="entry name" value="Conjug_transposon_TraM"/>
</dbReference>
<reference evidence="4" key="1">
    <citation type="submission" date="2024-07" db="EMBL/GenBank/DDBJ databases">
        <authorList>
            <person name="Biller S.J."/>
        </authorList>
    </citation>
    <scope>NUCLEOTIDE SEQUENCE</scope>
    <source>
        <strain evidence="4">WC2429</strain>
    </source>
</reference>
<gene>
    <name evidence="4" type="primary">traM</name>
    <name evidence="4" type="ORF">AB3G32_12125</name>
</gene>
<name>A0AB39WKN3_9FLAO</name>
<sequence>MKENENKKNAVYVTDGSINAAPDGLEVSREGKAEKIKKPIIFGLMAIVFFGCMYLIFKPAENIKNIEILGLNDSVPQATTIGLENDKQKAYEQELLEQKNQGKQNALTSLSDYWNEGSAAESLQDVPEKEGNTNASLSSYRNAQNTLGSFYNNDNSETQELRKQLEELKEELAKKEEPPTHVVDNQLELMEKSYQMAAKYLPINSASSETKANLTSSLPKEAFVSIIPERHNVVSNLEQRVEEHPVVADINSTFTSTNHQQQTKNSIRAVVQETQLVSEETSVSLRLLEPARIQNKTIPLGTVVTANSKFQQGRLQLKISSIELEGNIFPIELTIYGLDGQQGLAVPYSPERTAMTDVAANMGQTSGSSIMLSTSAGQQIAGDLSRGLVQGVSNYFSKKIKTPKVTLKAGLQVLLVSKK</sequence>
<dbReference type="AlphaFoldDB" id="A0AB39WKN3"/>
<dbReference type="InterPro" id="IPR055407">
    <property type="entry name" value="TraM_C"/>
</dbReference>
<protein>
    <submittedName>
        <fullName evidence="4">Conjugative transposon protein TraM</fullName>
    </submittedName>
</protein>
<keyword evidence="1" id="KW-0175">Coiled coil</keyword>
<feature type="coiled-coil region" evidence="1">
    <location>
        <begin position="151"/>
        <end position="178"/>
    </location>
</feature>
<keyword evidence="2" id="KW-0472">Membrane</keyword>
<evidence type="ECO:0000313" key="4">
    <source>
        <dbReference type="EMBL" id="XDV01070.1"/>
    </source>
</evidence>
<feature type="transmembrane region" description="Helical" evidence="2">
    <location>
        <begin position="39"/>
        <end position="57"/>
    </location>
</feature>
<dbReference type="Pfam" id="PF12508">
    <property type="entry name" value="Transposon_TraM"/>
    <property type="match status" value="1"/>
</dbReference>
<keyword evidence="2" id="KW-0812">Transmembrane</keyword>
<keyword evidence="2" id="KW-1133">Transmembrane helix</keyword>